<dbReference type="EMBL" id="CP011112">
    <property type="protein sequence ID" value="AKU16440.1"/>
    <property type="molecule type" value="Genomic_DNA"/>
</dbReference>
<dbReference type="InterPro" id="IPR016163">
    <property type="entry name" value="Ald_DH_C"/>
</dbReference>
<feature type="active site" evidence="3">
    <location>
        <position position="259"/>
    </location>
</feature>
<dbReference type="Proteomes" id="UP000066480">
    <property type="component" value="Chromosome"/>
</dbReference>
<dbReference type="FunFam" id="3.40.309.10:FF:000004">
    <property type="entry name" value="Succinate-semialdehyde dehydrogenase I"/>
    <property type="match status" value="1"/>
</dbReference>
<evidence type="ECO:0000256" key="2">
    <source>
        <dbReference type="ARBA" id="ARBA00023002"/>
    </source>
</evidence>
<feature type="domain" description="Aldehyde dehydrogenase" evidence="5">
    <location>
        <begin position="22"/>
        <end position="482"/>
    </location>
</feature>
<dbReference type="InterPro" id="IPR015590">
    <property type="entry name" value="Aldehyde_DH_dom"/>
</dbReference>
<proteinExistence type="inferred from homology"/>
<dbReference type="AlphaFoldDB" id="A0A0K1JIN3"/>
<keyword evidence="2 4" id="KW-0560">Oxidoreductase</keyword>
<dbReference type="STRING" id="571913.VV02_12135"/>
<dbReference type="CDD" id="cd07103">
    <property type="entry name" value="ALDH_F5_SSADH_GabD"/>
    <property type="match status" value="1"/>
</dbReference>
<accession>A0A0K1JIN3</accession>
<reference evidence="6 7" key="1">
    <citation type="submission" date="2015-03" db="EMBL/GenBank/DDBJ databases">
        <title>Luteipulveratus halotolerans sp. nov., a novel actinobacterium (Dermacoccaceae) from Sarawak, Malaysia.</title>
        <authorList>
            <person name="Juboi H."/>
            <person name="Basik A."/>
            <person name="Shamsul S.S."/>
            <person name="Arnold P."/>
            <person name="Schmitt E.K."/>
            <person name="Sanglier J.-J."/>
            <person name="Yeo T."/>
        </authorList>
    </citation>
    <scope>NUCLEOTIDE SEQUENCE [LARGE SCALE GENOMIC DNA]</scope>
    <source>
        <strain evidence="6 7">MN07-A0370</strain>
    </source>
</reference>
<dbReference type="SUPFAM" id="SSF53720">
    <property type="entry name" value="ALDH-like"/>
    <property type="match status" value="1"/>
</dbReference>
<dbReference type="Gene3D" id="3.40.605.10">
    <property type="entry name" value="Aldehyde Dehydrogenase, Chain A, domain 1"/>
    <property type="match status" value="1"/>
</dbReference>
<evidence type="ECO:0000313" key="6">
    <source>
        <dbReference type="EMBL" id="AKU16440.1"/>
    </source>
</evidence>
<keyword evidence="7" id="KW-1185">Reference proteome</keyword>
<dbReference type="Gene3D" id="3.40.309.10">
    <property type="entry name" value="Aldehyde Dehydrogenase, Chain A, domain 2"/>
    <property type="match status" value="1"/>
</dbReference>
<dbReference type="Pfam" id="PF00171">
    <property type="entry name" value="Aldedh"/>
    <property type="match status" value="1"/>
</dbReference>
<evidence type="ECO:0000259" key="5">
    <source>
        <dbReference type="Pfam" id="PF00171"/>
    </source>
</evidence>
<dbReference type="KEGG" id="lmoi:VV02_12135"/>
<dbReference type="FunFam" id="3.40.605.10:FF:000007">
    <property type="entry name" value="NAD/NADP-dependent betaine aldehyde dehydrogenase"/>
    <property type="match status" value="1"/>
</dbReference>
<evidence type="ECO:0000256" key="3">
    <source>
        <dbReference type="PROSITE-ProRule" id="PRU10007"/>
    </source>
</evidence>
<dbReference type="OrthoDB" id="3954161at2"/>
<sequence>MGETKTSVLERVKKQLFIAGEWRDAEGGATLEVDNPATGEALTHVADGSVKDGDAALAAAAAAQADWAKTPPRDRGELLRSAYEMLVERTEDLATLMTLEMGKPLAESRGEVAYGSEFFRWFSEEAVRISGRWSTAPNGATRLVTMKQPVGPTLMITPWNFPLAMGTRKIGPAIAAGCTMVVKPAAETPLTMLLLAQILEEVGLPKGVLNVITTSTSGQVMEPLIRDPRSRKLTFTGSTPIGQKLIEQSAEQLLRVSMELGGNAPFLVFEDADLDAAVEGAMLAKMRNIGEACTAANRFLVHADVADEFSRRLAERMGALTVGDGMDDDTKVGPLINAKAVDKVKALVEDAKGRGARVVTGGETVGDRGFFYAPTVLTDVTGEADMAREEIFGPVAGIQTFTDEADAIERANSTEYGLVAYFFTKDFSRAIRVSEALEYGMVGVNQGIVSNPAAPFGGVKASGFGREGGFEGIDEYLETKYVGLAL</sequence>
<dbReference type="InterPro" id="IPR016162">
    <property type="entry name" value="Ald_DH_N"/>
</dbReference>
<dbReference type="PROSITE" id="PS00687">
    <property type="entry name" value="ALDEHYDE_DEHYDR_GLU"/>
    <property type="match status" value="1"/>
</dbReference>
<dbReference type="GO" id="GO:0009450">
    <property type="term" value="P:gamma-aminobutyric acid catabolic process"/>
    <property type="evidence" value="ECO:0007669"/>
    <property type="project" value="TreeGrafter"/>
</dbReference>
<dbReference type="PANTHER" id="PTHR43353">
    <property type="entry name" value="SUCCINATE-SEMIALDEHYDE DEHYDROGENASE, MITOCHONDRIAL"/>
    <property type="match status" value="1"/>
</dbReference>
<name>A0A0K1JIN3_9MICO</name>
<dbReference type="PANTHER" id="PTHR43353:SF5">
    <property type="entry name" value="SUCCINATE-SEMIALDEHYDE DEHYDROGENASE, MITOCHONDRIAL"/>
    <property type="match status" value="1"/>
</dbReference>
<dbReference type="RefSeq" id="WP_052591776.1">
    <property type="nucleotide sequence ID" value="NZ_CP011112.1"/>
</dbReference>
<protein>
    <submittedName>
        <fullName evidence="6">Succinate-semialdehyde dehydrogenase</fullName>
    </submittedName>
</protein>
<dbReference type="PATRIC" id="fig|571913.6.peg.2473"/>
<dbReference type="InterPro" id="IPR050740">
    <property type="entry name" value="Aldehyde_DH_Superfamily"/>
</dbReference>
<evidence type="ECO:0000256" key="4">
    <source>
        <dbReference type="RuleBase" id="RU003345"/>
    </source>
</evidence>
<organism evidence="6 7">
    <name type="scientific">Luteipulveratus mongoliensis</name>
    <dbReference type="NCBI Taxonomy" id="571913"/>
    <lineage>
        <taxon>Bacteria</taxon>
        <taxon>Bacillati</taxon>
        <taxon>Actinomycetota</taxon>
        <taxon>Actinomycetes</taxon>
        <taxon>Micrococcales</taxon>
        <taxon>Dermacoccaceae</taxon>
        <taxon>Luteipulveratus</taxon>
    </lineage>
</organism>
<dbReference type="FunFam" id="3.40.605.10:FF:000026">
    <property type="entry name" value="Aldehyde dehydrogenase, putative"/>
    <property type="match status" value="1"/>
</dbReference>
<dbReference type="GO" id="GO:0004777">
    <property type="term" value="F:succinate-semialdehyde dehydrogenase (NAD+) activity"/>
    <property type="evidence" value="ECO:0007669"/>
    <property type="project" value="TreeGrafter"/>
</dbReference>
<evidence type="ECO:0000256" key="1">
    <source>
        <dbReference type="ARBA" id="ARBA00009986"/>
    </source>
</evidence>
<dbReference type="InterPro" id="IPR016161">
    <property type="entry name" value="Ald_DH/histidinol_DH"/>
</dbReference>
<dbReference type="InterPro" id="IPR029510">
    <property type="entry name" value="Ald_DH_CS_GLU"/>
</dbReference>
<comment type="similarity">
    <text evidence="1 4">Belongs to the aldehyde dehydrogenase family.</text>
</comment>
<evidence type="ECO:0000313" key="7">
    <source>
        <dbReference type="Proteomes" id="UP000066480"/>
    </source>
</evidence>
<gene>
    <name evidence="6" type="ORF">VV02_12135</name>
</gene>